<dbReference type="Pfam" id="PF03370">
    <property type="entry name" value="CBM_21"/>
    <property type="match status" value="1"/>
</dbReference>
<dbReference type="GO" id="GO:2001069">
    <property type="term" value="F:glycogen binding"/>
    <property type="evidence" value="ECO:0007669"/>
    <property type="project" value="TreeGrafter"/>
</dbReference>
<dbReference type="AlphaFoldDB" id="A0A9P0C4D1"/>
<dbReference type="PROSITE" id="PS51159">
    <property type="entry name" value="CBM21"/>
    <property type="match status" value="1"/>
</dbReference>
<protein>
    <recommendedName>
        <fullName evidence="2">CBM21 domain-containing protein</fullName>
    </recommendedName>
</protein>
<evidence type="ECO:0000256" key="1">
    <source>
        <dbReference type="SAM" id="MobiDB-lite"/>
    </source>
</evidence>
<dbReference type="InterPro" id="IPR038175">
    <property type="entry name" value="CBM21_dom_sf"/>
</dbReference>
<dbReference type="PANTHER" id="PTHR12307:SF36">
    <property type="entry name" value="GLYCOGEN-BINDING SUBUNIT 76A"/>
    <property type="match status" value="1"/>
</dbReference>
<name>A0A9P0C4D1_BEMTA</name>
<evidence type="ECO:0000313" key="4">
    <source>
        <dbReference type="Proteomes" id="UP001152759"/>
    </source>
</evidence>
<feature type="domain" description="CBM21" evidence="2">
    <location>
        <begin position="449"/>
        <end position="558"/>
    </location>
</feature>
<keyword evidence="4" id="KW-1185">Reference proteome</keyword>
<feature type="compositionally biased region" description="Polar residues" evidence="1">
    <location>
        <begin position="119"/>
        <end position="137"/>
    </location>
</feature>
<dbReference type="GO" id="GO:0000164">
    <property type="term" value="C:protein phosphatase type 1 complex"/>
    <property type="evidence" value="ECO:0007669"/>
    <property type="project" value="TreeGrafter"/>
</dbReference>
<dbReference type="EMBL" id="OU963862">
    <property type="protein sequence ID" value="CAH0753901.1"/>
    <property type="molecule type" value="Genomic_DNA"/>
</dbReference>
<feature type="region of interest" description="Disordered" evidence="1">
    <location>
        <begin position="119"/>
        <end position="138"/>
    </location>
</feature>
<evidence type="ECO:0000313" key="3">
    <source>
        <dbReference type="EMBL" id="CAH0753901.1"/>
    </source>
</evidence>
<sequence>MSSEQCSLGSILPPNYRHRAEAFARDLQQRLWSLGGGRSSSDDRLTKRAHNLALDAAHSAAGQPFEPCPPYAAFEEDSSPRSPTLEPGTDPLAQLVNRSDGLPIPQSAEEGSLRCSFSADSQQSIYSTPSDNFSLPASSIPYRDNPSPEPPIQHTPVDTCDLFRDLYNSLDHTNQERSAKDPSHQTELPTQAIHLQASLTNGVVDRESDSVNSLANSFNKISLNGGISDECHCENSAISRFEILENSDRNANDLVKNRNEPGKPRLDSGSSVDTISNDSLNVCESEMPLSPDSLNSLDSLSTLHSPDSLNSLNSFDALKETERTVSEENGCKCEVEEESKEERLSAPSECERTKLRRSSSLKTWKTPPDTPGHKKIVRFADVLGLDLADVRTFMDEIPQIPRSAYSDLSGIDADLFTSTTSPSVESTSVPTPKYLVPLFQQPGGMLDFFDKLSLRNVCLENAVVTDPALLAVAGTIRVRNVDFDKSVFVRYSLDGWRSFADLKAMYVVNSCDGYSDQFSFVLYAHTLEIGDRLEFAVLFQTKGDQYWDNNGGINYIFQCVPPPPAVAANMVNIGTPSMGEKYGGFY</sequence>
<proteinExistence type="predicted"/>
<accession>A0A9P0C4D1</accession>
<feature type="region of interest" description="Disordered" evidence="1">
    <location>
        <begin position="58"/>
        <end position="111"/>
    </location>
</feature>
<dbReference type="GO" id="GO:0008157">
    <property type="term" value="F:protein phosphatase 1 binding"/>
    <property type="evidence" value="ECO:0007669"/>
    <property type="project" value="TreeGrafter"/>
</dbReference>
<dbReference type="Gene3D" id="2.60.40.2440">
    <property type="entry name" value="Carbohydrate binding type-21 domain"/>
    <property type="match status" value="1"/>
</dbReference>
<dbReference type="InterPro" id="IPR005036">
    <property type="entry name" value="CBM21_dom"/>
</dbReference>
<dbReference type="GO" id="GO:0005979">
    <property type="term" value="P:regulation of glycogen biosynthetic process"/>
    <property type="evidence" value="ECO:0007669"/>
    <property type="project" value="TreeGrafter"/>
</dbReference>
<reference evidence="3" key="1">
    <citation type="submission" date="2021-12" db="EMBL/GenBank/DDBJ databases">
        <authorList>
            <person name="King R."/>
        </authorList>
    </citation>
    <scope>NUCLEOTIDE SEQUENCE</scope>
</reference>
<evidence type="ECO:0000259" key="2">
    <source>
        <dbReference type="PROSITE" id="PS51159"/>
    </source>
</evidence>
<dbReference type="Proteomes" id="UP001152759">
    <property type="component" value="Chromosome 1"/>
</dbReference>
<feature type="region of interest" description="Disordered" evidence="1">
    <location>
        <begin position="253"/>
        <end position="276"/>
    </location>
</feature>
<organism evidence="3 4">
    <name type="scientific">Bemisia tabaci</name>
    <name type="common">Sweetpotato whitefly</name>
    <name type="synonym">Aleurodes tabaci</name>
    <dbReference type="NCBI Taxonomy" id="7038"/>
    <lineage>
        <taxon>Eukaryota</taxon>
        <taxon>Metazoa</taxon>
        <taxon>Ecdysozoa</taxon>
        <taxon>Arthropoda</taxon>
        <taxon>Hexapoda</taxon>
        <taxon>Insecta</taxon>
        <taxon>Pterygota</taxon>
        <taxon>Neoptera</taxon>
        <taxon>Paraneoptera</taxon>
        <taxon>Hemiptera</taxon>
        <taxon>Sternorrhyncha</taxon>
        <taxon>Aleyrodoidea</taxon>
        <taxon>Aleyrodidae</taxon>
        <taxon>Aleyrodinae</taxon>
        <taxon>Bemisia</taxon>
    </lineage>
</organism>
<dbReference type="PANTHER" id="PTHR12307">
    <property type="entry name" value="PROTEIN PHOSPHATASE 1 REGULATORY SUBUNIT"/>
    <property type="match status" value="1"/>
</dbReference>
<feature type="compositionally biased region" description="Basic and acidic residues" evidence="1">
    <location>
        <begin position="253"/>
        <end position="266"/>
    </location>
</feature>
<gene>
    <name evidence="3" type="ORF">BEMITA_LOCUS1180</name>
</gene>
<dbReference type="InterPro" id="IPR050782">
    <property type="entry name" value="PP1_regulatory_subunit_3"/>
</dbReference>